<evidence type="ECO:0000313" key="2">
    <source>
        <dbReference type="Proteomes" id="UP000515153"/>
    </source>
</evidence>
<dbReference type="InterPro" id="IPR029069">
    <property type="entry name" value="HotDog_dom_sf"/>
</dbReference>
<evidence type="ECO:0008006" key="4">
    <source>
        <dbReference type="Google" id="ProtNLM"/>
    </source>
</evidence>
<organism evidence="2 3">
    <name type="scientific">Pyricularia grisea</name>
    <name type="common">Crabgrass-specific blast fungus</name>
    <name type="synonym">Magnaporthe grisea</name>
    <dbReference type="NCBI Taxonomy" id="148305"/>
    <lineage>
        <taxon>Eukaryota</taxon>
        <taxon>Fungi</taxon>
        <taxon>Dikarya</taxon>
        <taxon>Ascomycota</taxon>
        <taxon>Pezizomycotina</taxon>
        <taxon>Sordariomycetes</taxon>
        <taxon>Sordariomycetidae</taxon>
        <taxon>Magnaporthales</taxon>
        <taxon>Pyriculariaceae</taxon>
        <taxon>Pyricularia</taxon>
    </lineage>
</organism>
<dbReference type="AlphaFoldDB" id="A0A6P8ARI9"/>
<evidence type="ECO:0000313" key="3">
    <source>
        <dbReference type="RefSeq" id="XP_030977494.1"/>
    </source>
</evidence>
<feature type="region of interest" description="Disordered" evidence="1">
    <location>
        <begin position="143"/>
        <end position="162"/>
    </location>
</feature>
<gene>
    <name evidence="3" type="ORF">PgNI_09985</name>
</gene>
<feature type="region of interest" description="Disordered" evidence="1">
    <location>
        <begin position="404"/>
        <end position="431"/>
    </location>
</feature>
<evidence type="ECO:0000256" key="1">
    <source>
        <dbReference type="SAM" id="MobiDB-lite"/>
    </source>
</evidence>
<dbReference type="InterPro" id="IPR052741">
    <property type="entry name" value="Mitochondrial_HTD2"/>
</dbReference>
<dbReference type="GO" id="GO:0019171">
    <property type="term" value="F:(3R)-hydroxyacyl-[acyl-carrier-protein] dehydratase activity"/>
    <property type="evidence" value="ECO:0007669"/>
    <property type="project" value="TreeGrafter"/>
</dbReference>
<dbReference type="SUPFAM" id="SSF54637">
    <property type="entry name" value="Thioesterase/thiol ester dehydrase-isomerase"/>
    <property type="match status" value="1"/>
</dbReference>
<dbReference type="GeneID" id="41964874"/>
<feature type="region of interest" description="Disordered" evidence="1">
    <location>
        <begin position="250"/>
        <end position="277"/>
    </location>
</feature>
<sequence length="431" mass="47617">MKAIRSIAWRTSRPLQQQHPLAGPQRALLSRYFSTNPPSPEGNEGFAARLRGEMLARPPTWIEDILSPTRSKLLDLALADHLPAEAKPEAKRSLMPAGHHLVYFPPLLTESELLPDGTDPKHSPGPGFSRRLWAGGNLVFPPGLRPEDHASPPSSSNPAGQSKSVVLVKKTLAMLGKNKFCACRESIADVTVRGQPGREKVYVELLREYGNFSLEEMNLPIDERTFYLSISEHRTLVFLRDEEVEVDVAKARDQTTASSSSSSSSRTVRAPSPHKPDYSFELTPSRRLLFHFSALTHNAHLIHLDREYCRASEGHRDLLVHGPLSLVLMLKALQAAASPLSNIVSIRYRNLAPLYVGETMRVCVRRVPSADAAIPSTEAPPSNESWDIWIERPDGGMAVKASAVSNPKQLERKIDPLVGHDNVSPGHQEPV</sequence>
<dbReference type="GO" id="GO:0005739">
    <property type="term" value="C:mitochondrion"/>
    <property type="evidence" value="ECO:0007669"/>
    <property type="project" value="TreeGrafter"/>
</dbReference>
<dbReference type="Gene3D" id="3.10.129.10">
    <property type="entry name" value="Hotdog Thioesterase"/>
    <property type="match status" value="1"/>
</dbReference>
<dbReference type="RefSeq" id="XP_030977494.1">
    <property type="nucleotide sequence ID" value="XM_031129966.1"/>
</dbReference>
<accession>A0A6P8ARI9</accession>
<reference evidence="3" key="3">
    <citation type="submission" date="2025-08" db="UniProtKB">
        <authorList>
            <consortium name="RefSeq"/>
        </authorList>
    </citation>
    <scope>IDENTIFICATION</scope>
    <source>
        <strain evidence="3">NI907</strain>
    </source>
</reference>
<protein>
    <recommendedName>
        <fullName evidence="4">MaoC-like domain-containing protein</fullName>
    </recommendedName>
</protein>
<proteinExistence type="predicted"/>
<dbReference type="KEGG" id="pgri:PgNI_09985"/>
<reference evidence="3" key="2">
    <citation type="submission" date="2019-10" db="EMBL/GenBank/DDBJ databases">
        <authorList>
            <consortium name="NCBI Genome Project"/>
        </authorList>
    </citation>
    <scope>NUCLEOTIDE SEQUENCE</scope>
    <source>
        <strain evidence="3">NI907</strain>
    </source>
</reference>
<dbReference type="Proteomes" id="UP000515153">
    <property type="component" value="Unplaced"/>
</dbReference>
<feature type="compositionally biased region" description="Polar residues" evidence="1">
    <location>
        <begin position="152"/>
        <end position="162"/>
    </location>
</feature>
<dbReference type="PANTHER" id="PTHR28152">
    <property type="entry name" value="HYDROXYACYL-THIOESTER DEHYDRATASE TYPE 2, MITOCHONDRIAL"/>
    <property type="match status" value="1"/>
</dbReference>
<reference evidence="3" key="1">
    <citation type="journal article" date="2019" name="Mol. Biol. Evol.">
        <title>Blast fungal genomes show frequent chromosomal changes, gene gains and losses, and effector gene turnover.</title>
        <authorList>
            <person name="Gomez Luciano L.B."/>
            <person name="Jason Tsai I."/>
            <person name="Chuma I."/>
            <person name="Tosa Y."/>
            <person name="Chen Y.H."/>
            <person name="Li J.Y."/>
            <person name="Li M.Y."/>
            <person name="Jade Lu M.Y."/>
            <person name="Nakayashiki H."/>
            <person name="Li W.H."/>
        </authorList>
    </citation>
    <scope>NUCLEOTIDE SEQUENCE</scope>
    <source>
        <strain evidence="3">NI907</strain>
    </source>
</reference>
<name>A0A6P8ARI9_PYRGI</name>
<keyword evidence="2" id="KW-1185">Reference proteome</keyword>
<dbReference type="PANTHER" id="PTHR28152:SF1">
    <property type="entry name" value="HYDROXYACYL-THIOESTER DEHYDRATASE TYPE 2, MITOCHONDRIAL"/>
    <property type="match status" value="1"/>
</dbReference>